<dbReference type="AlphaFoldDB" id="A0A4C1VKU2"/>
<evidence type="ECO:0008006" key="3">
    <source>
        <dbReference type="Google" id="ProtNLM"/>
    </source>
</evidence>
<dbReference type="EMBL" id="BGZK01000362">
    <property type="protein sequence ID" value="GBP39259.1"/>
    <property type="molecule type" value="Genomic_DNA"/>
</dbReference>
<dbReference type="Proteomes" id="UP000299102">
    <property type="component" value="Unassembled WGS sequence"/>
</dbReference>
<dbReference type="OrthoDB" id="8193455at2759"/>
<keyword evidence="2" id="KW-1185">Reference proteome</keyword>
<gene>
    <name evidence="1" type="ORF">EVAR_22665_1</name>
</gene>
<comment type="caution">
    <text evidence="1">The sequence shown here is derived from an EMBL/GenBank/DDBJ whole genome shotgun (WGS) entry which is preliminary data.</text>
</comment>
<proteinExistence type="predicted"/>
<protein>
    <recommendedName>
        <fullName evidence="3">EGF-like domain-containing protein</fullName>
    </recommendedName>
</protein>
<reference evidence="1 2" key="1">
    <citation type="journal article" date="2019" name="Commun. Biol.">
        <title>The bagworm genome reveals a unique fibroin gene that provides high tensile strength.</title>
        <authorList>
            <person name="Kono N."/>
            <person name="Nakamura H."/>
            <person name="Ohtoshi R."/>
            <person name="Tomita M."/>
            <person name="Numata K."/>
            <person name="Arakawa K."/>
        </authorList>
    </citation>
    <scope>NUCLEOTIDE SEQUENCE [LARGE SCALE GENOMIC DNA]</scope>
</reference>
<name>A0A4C1VKU2_EUMVA</name>
<sequence>MTEVRLPAARACSRQGDCITLSGTSCVRTQFDATTRCLCGDNYPPVNGKCDSSPKSRPPGGRCCQGYADVFPHNTRNATFARTKKPPF</sequence>
<accession>A0A4C1VKU2</accession>
<evidence type="ECO:0000313" key="1">
    <source>
        <dbReference type="EMBL" id="GBP39259.1"/>
    </source>
</evidence>
<evidence type="ECO:0000313" key="2">
    <source>
        <dbReference type="Proteomes" id="UP000299102"/>
    </source>
</evidence>
<organism evidence="1 2">
    <name type="scientific">Eumeta variegata</name>
    <name type="common">Bagworm moth</name>
    <name type="synonym">Eumeta japonica</name>
    <dbReference type="NCBI Taxonomy" id="151549"/>
    <lineage>
        <taxon>Eukaryota</taxon>
        <taxon>Metazoa</taxon>
        <taxon>Ecdysozoa</taxon>
        <taxon>Arthropoda</taxon>
        <taxon>Hexapoda</taxon>
        <taxon>Insecta</taxon>
        <taxon>Pterygota</taxon>
        <taxon>Neoptera</taxon>
        <taxon>Endopterygota</taxon>
        <taxon>Lepidoptera</taxon>
        <taxon>Glossata</taxon>
        <taxon>Ditrysia</taxon>
        <taxon>Tineoidea</taxon>
        <taxon>Psychidae</taxon>
        <taxon>Oiketicinae</taxon>
        <taxon>Eumeta</taxon>
    </lineage>
</organism>